<dbReference type="InterPro" id="IPR011646">
    <property type="entry name" value="KAP_P-loop"/>
</dbReference>
<dbReference type="Pfam" id="PF07693">
    <property type="entry name" value="KAP_NTPase"/>
    <property type="match status" value="1"/>
</dbReference>
<dbReference type="Proteomes" id="UP000008560">
    <property type="component" value="Chromosome"/>
</dbReference>
<evidence type="ECO:0000313" key="3">
    <source>
        <dbReference type="Proteomes" id="UP000008560"/>
    </source>
</evidence>
<feature type="domain" description="KAP NTPase" evidence="1">
    <location>
        <begin position="15"/>
        <end position="265"/>
    </location>
</feature>
<sequence length="634" mass="73811">MKPLMNMAMNRNILTFLNEYAEIPDPQYAIMLRGAWGCGKTFFIRQWIKQLKNDKDADKLKWRPIYVSLYGLTTTQQITEQINKEISPWLYSKGMKLAKNILKAASKIALKYDIDGDGKDEGSVTCDLDSILLLKEENSEIKGNKILIFDDLERCDVKLETLLGYINYFSEHCKCKVIIIGDENKISEKEDDKCKLKFKDFKEKTIGRTFEIKLNIGETLDFFIGEISTNNRNLLSENKELIIKIFHASKFDNLRVLRQCLNDYHRIAMALPEHYHKSPKYKLVITSLLANFVAVYCEYKGGNTRIGSLFNSLYDMFPDKEKDEEREKILSKYRFIEIGKQLDIFDRFIVNEIVCYLESGYFDTTYLQQYFAAEDASLNSWDYLYDYWRLDNGEYEKHYGETVRYYFADESVDLKELFVIISVLSVLYSDNLVHVSEEDIIAQGKHSIDRLMEGISDMEGLLNCNSKVHAGTRRNHSNIGSDRILNGLVAYFQKLFGQRLKKCPNKVSVMLENLTDETCERLNPALNDVVPVKQRLYRDTSIFQEADADKVSKSILGLSNESRNTFLHFLQFRYKYTSWGSEIEHLSKYCQSDLPQLKLINERLKAEAANRRLIEKYSIEKITNLIDEITAKVK</sequence>
<gene>
    <name evidence="2" type="ordered locus">BF638R_4371</name>
</gene>
<dbReference type="SUPFAM" id="SSF52540">
    <property type="entry name" value="P-loop containing nucleoside triphosphate hydrolases"/>
    <property type="match status" value="1"/>
</dbReference>
<proteinExistence type="predicted"/>
<evidence type="ECO:0000313" key="2">
    <source>
        <dbReference type="EMBL" id="CBW24788.1"/>
    </source>
</evidence>
<evidence type="ECO:0000259" key="1">
    <source>
        <dbReference type="Pfam" id="PF07693"/>
    </source>
</evidence>
<organism evidence="2 3">
    <name type="scientific">Bacteroides fragilis (strain 638R)</name>
    <dbReference type="NCBI Taxonomy" id="862962"/>
    <lineage>
        <taxon>Bacteria</taxon>
        <taxon>Pseudomonadati</taxon>
        <taxon>Bacteroidota</taxon>
        <taxon>Bacteroidia</taxon>
        <taxon>Bacteroidales</taxon>
        <taxon>Bacteroidaceae</taxon>
        <taxon>Bacteroides</taxon>
    </lineage>
</organism>
<dbReference type="HOGENOM" id="CLU_022182_1_0_10"/>
<dbReference type="PATRIC" id="fig|862962.3.peg.4570"/>
<dbReference type="KEGG" id="bfg:BF638R_4371"/>
<dbReference type="InterPro" id="IPR027417">
    <property type="entry name" value="P-loop_NTPase"/>
</dbReference>
<accession>E1WRL4</accession>
<reference evidence="2 3" key="1">
    <citation type="journal article" date="2010" name="Microbiology">
        <title>Twenty-eight divergent polysaccharide loci specifying within- and amongst-strain capsule diversity in three strains of Bacteroides fragilis.</title>
        <authorList>
            <person name="Patrick S."/>
            <person name="Blakely G.W."/>
            <person name="Houston S."/>
            <person name="Moore J."/>
            <person name="Abratt V.R."/>
            <person name="Bertalan M."/>
            <person name="Cerdeno-Tarraga A.M."/>
            <person name="Quail M.A."/>
            <person name="Corton N."/>
            <person name="Corton C."/>
            <person name="Bignell A."/>
            <person name="Barron A."/>
            <person name="Clark L."/>
            <person name="Bentley S.D."/>
            <person name="Parkhill J."/>
        </authorList>
    </citation>
    <scope>NUCLEOTIDE SEQUENCE [LARGE SCALE GENOMIC DNA]</scope>
    <source>
        <strain evidence="2 3">638R</strain>
    </source>
</reference>
<dbReference type="Gene3D" id="3.40.50.300">
    <property type="entry name" value="P-loop containing nucleotide triphosphate hydrolases"/>
    <property type="match status" value="1"/>
</dbReference>
<dbReference type="EMBL" id="FQ312004">
    <property type="protein sequence ID" value="CBW24788.1"/>
    <property type="molecule type" value="Genomic_DNA"/>
</dbReference>
<dbReference type="AlphaFoldDB" id="E1WRL4"/>
<protein>
    <recommendedName>
        <fullName evidence="1">KAP NTPase domain-containing protein</fullName>
    </recommendedName>
</protein>
<name>E1WRL4_BACF6</name>